<dbReference type="EMBL" id="JAUSVX010000014">
    <property type="protein sequence ID" value="MDQ0472991.1"/>
    <property type="molecule type" value="Genomic_DNA"/>
</dbReference>
<gene>
    <name evidence="7" type="ORF">QO011_006024</name>
</gene>
<dbReference type="SMART" id="SM00382">
    <property type="entry name" value="AAA"/>
    <property type="match status" value="2"/>
</dbReference>
<comment type="similarity">
    <text evidence="1">Belongs to the ABC transporter superfamily.</text>
</comment>
<evidence type="ECO:0000313" key="8">
    <source>
        <dbReference type="Proteomes" id="UP001242480"/>
    </source>
</evidence>
<dbReference type="RefSeq" id="WP_307280635.1">
    <property type="nucleotide sequence ID" value="NZ_JAUSVX010000014.1"/>
</dbReference>
<evidence type="ECO:0000256" key="2">
    <source>
        <dbReference type="ARBA" id="ARBA00022737"/>
    </source>
</evidence>
<keyword evidence="3" id="KW-0547">Nucleotide-binding</keyword>
<name>A0ABU0JFD6_9HYPH</name>
<keyword evidence="8" id="KW-1185">Reference proteome</keyword>
<comment type="caution">
    <text evidence="7">The sequence shown here is derived from an EMBL/GenBank/DDBJ whole genome shotgun (WGS) entry which is preliminary data.</text>
</comment>
<dbReference type="PANTHER" id="PTHR19211:SF14">
    <property type="entry name" value="ATP-BINDING CASSETTE SUB-FAMILY F MEMBER 1"/>
    <property type="match status" value="1"/>
</dbReference>
<dbReference type="InterPro" id="IPR003439">
    <property type="entry name" value="ABC_transporter-like_ATP-bd"/>
</dbReference>
<dbReference type="PROSITE" id="PS00211">
    <property type="entry name" value="ABC_TRANSPORTER_1"/>
    <property type="match status" value="2"/>
</dbReference>
<sequence>MLHVNGLTYRIGPRVLFDNATVALPPDARVGFLGRNGTGKTTLFRMIMNEASPDLGTVSVPRGARIGRVAQEAPGGPESLIEVVLAADEERTALLAEAETASDPHRIAEIQTRLVDKGAHAAPARAAAILAGLGFDHQAQQRACSEFSGGWRMRVALAALLFTEPDLLLLDEPTNYLDLEGTLWLQDYLASYPHTVVVISHDRDLLNASVDFIMHLTEGRLELYRGGYDEFERQRREKQALSLKLRKKQEDQRRHIQAFIDRFKAKASKAVQAQSRMKMLARMEPVSAIVDNEVVPFNFPAAAKPLSPPIITMEGASAGYGERTVLSKLDLSIDNEDRIGLLGANGNGKSTFAKLIAGRLEAMSGRTRRSTNLKVAYFAQHQLDELNPKATARTHVAELMKGATEAQIRARAAQMGFSGDKADTPVENISGGEKARLLMGLATFGGPHLLILDEPTNHLDIDSREALVQALNDFPGAVILISHDRYLLDACVDRLWLVADGSVKPFEGDMEDYRRLVLSSPASDKDKGGDKAGRSADKRKTAAERRAATAPSRDRIRQIEAAMEKLQAIIADLDEKLSKPGLFERAPDKAAEMAKARATAGERLALAEEAWLEASAALEAAET</sequence>
<accession>A0ABU0JFD6</accession>
<dbReference type="Pfam" id="PF12848">
    <property type="entry name" value="ABC_tran_Xtn"/>
    <property type="match status" value="1"/>
</dbReference>
<proteinExistence type="inferred from homology"/>
<dbReference type="GO" id="GO:0005524">
    <property type="term" value="F:ATP binding"/>
    <property type="evidence" value="ECO:0007669"/>
    <property type="project" value="UniProtKB-KW"/>
</dbReference>
<reference evidence="7 8" key="1">
    <citation type="submission" date="2023-07" db="EMBL/GenBank/DDBJ databases">
        <title>Genomic Encyclopedia of Type Strains, Phase IV (KMG-IV): sequencing the most valuable type-strain genomes for metagenomic binning, comparative biology and taxonomic classification.</title>
        <authorList>
            <person name="Goeker M."/>
        </authorList>
    </citation>
    <scope>NUCLEOTIDE SEQUENCE [LARGE SCALE GENOMIC DNA]</scope>
    <source>
        <strain evidence="7 8">DSM 19619</strain>
    </source>
</reference>
<evidence type="ECO:0000256" key="1">
    <source>
        <dbReference type="ARBA" id="ARBA00005417"/>
    </source>
</evidence>
<dbReference type="PROSITE" id="PS50893">
    <property type="entry name" value="ABC_TRANSPORTER_2"/>
    <property type="match status" value="2"/>
</dbReference>
<dbReference type="Proteomes" id="UP001242480">
    <property type="component" value="Unassembled WGS sequence"/>
</dbReference>
<dbReference type="InterPro" id="IPR032781">
    <property type="entry name" value="ABC_tran_Xtn"/>
</dbReference>
<dbReference type="Pfam" id="PF00005">
    <property type="entry name" value="ABC_tran"/>
    <property type="match status" value="2"/>
</dbReference>
<keyword evidence="4 7" id="KW-0067">ATP-binding</keyword>
<protein>
    <submittedName>
        <fullName evidence="7">ATP-binding cassette subfamily F protein 3</fullName>
    </submittedName>
</protein>
<evidence type="ECO:0000256" key="4">
    <source>
        <dbReference type="ARBA" id="ARBA00022840"/>
    </source>
</evidence>
<dbReference type="InterPro" id="IPR017871">
    <property type="entry name" value="ABC_transporter-like_CS"/>
</dbReference>
<dbReference type="CDD" id="cd03221">
    <property type="entry name" value="ABCF_EF-3"/>
    <property type="match status" value="2"/>
</dbReference>
<dbReference type="InterPro" id="IPR003593">
    <property type="entry name" value="AAA+_ATPase"/>
</dbReference>
<evidence type="ECO:0000256" key="3">
    <source>
        <dbReference type="ARBA" id="ARBA00022741"/>
    </source>
</evidence>
<evidence type="ECO:0000259" key="6">
    <source>
        <dbReference type="PROSITE" id="PS50893"/>
    </source>
</evidence>
<feature type="compositionally biased region" description="Basic and acidic residues" evidence="5">
    <location>
        <begin position="523"/>
        <end position="554"/>
    </location>
</feature>
<feature type="domain" description="ABC transporter" evidence="6">
    <location>
        <begin position="2"/>
        <end position="243"/>
    </location>
</feature>
<keyword evidence="2" id="KW-0677">Repeat</keyword>
<dbReference type="Gene3D" id="1.10.287.380">
    <property type="entry name" value="Valyl-tRNA synthetase, C-terminal domain"/>
    <property type="match status" value="1"/>
</dbReference>
<dbReference type="PANTHER" id="PTHR19211">
    <property type="entry name" value="ATP-BINDING TRANSPORT PROTEIN-RELATED"/>
    <property type="match status" value="1"/>
</dbReference>
<feature type="domain" description="ABC transporter" evidence="6">
    <location>
        <begin position="311"/>
        <end position="525"/>
    </location>
</feature>
<dbReference type="InterPro" id="IPR027417">
    <property type="entry name" value="P-loop_NTPase"/>
</dbReference>
<dbReference type="InterPro" id="IPR050611">
    <property type="entry name" value="ABCF"/>
</dbReference>
<organism evidence="7 8">
    <name type="scientific">Labrys wisconsinensis</name>
    <dbReference type="NCBI Taxonomy" id="425677"/>
    <lineage>
        <taxon>Bacteria</taxon>
        <taxon>Pseudomonadati</taxon>
        <taxon>Pseudomonadota</taxon>
        <taxon>Alphaproteobacteria</taxon>
        <taxon>Hyphomicrobiales</taxon>
        <taxon>Xanthobacteraceae</taxon>
        <taxon>Labrys</taxon>
    </lineage>
</organism>
<evidence type="ECO:0000313" key="7">
    <source>
        <dbReference type="EMBL" id="MDQ0472991.1"/>
    </source>
</evidence>
<dbReference type="SUPFAM" id="SSF52540">
    <property type="entry name" value="P-loop containing nucleoside triphosphate hydrolases"/>
    <property type="match status" value="2"/>
</dbReference>
<evidence type="ECO:0000256" key="5">
    <source>
        <dbReference type="SAM" id="MobiDB-lite"/>
    </source>
</evidence>
<dbReference type="Gene3D" id="3.40.50.300">
    <property type="entry name" value="P-loop containing nucleotide triphosphate hydrolases"/>
    <property type="match status" value="2"/>
</dbReference>
<feature type="region of interest" description="Disordered" evidence="5">
    <location>
        <begin position="520"/>
        <end position="554"/>
    </location>
</feature>
<dbReference type="InterPro" id="IPR037118">
    <property type="entry name" value="Val-tRNA_synth_C_sf"/>
</dbReference>